<comment type="subcellular location">
    <subcellularLocation>
        <location evidence="11">Cell membrane</location>
        <topology evidence="11">Peripheral membrane protein</topology>
    </subcellularLocation>
    <subcellularLocation>
        <location evidence="2">Membrane</location>
    </subcellularLocation>
</comment>
<dbReference type="InterPro" id="IPR013785">
    <property type="entry name" value="Aldolase_TIM"/>
</dbReference>
<dbReference type="InterPro" id="IPR050074">
    <property type="entry name" value="DHO_dehydrogenase"/>
</dbReference>
<keyword evidence="14" id="KW-1185">Reference proteome</keyword>
<dbReference type="NCBIfam" id="NF003652">
    <property type="entry name" value="PRK05286.2-5"/>
    <property type="match status" value="1"/>
</dbReference>
<comment type="cofactor">
    <cofactor evidence="11">
        <name>FMN</name>
        <dbReference type="ChEBI" id="CHEBI:58210"/>
    </cofactor>
    <text evidence="11">Binds 1 FMN per subunit.</text>
</comment>
<proteinExistence type="inferred from homology"/>
<dbReference type="InterPro" id="IPR012135">
    <property type="entry name" value="Dihydroorotate_DH_1_2"/>
</dbReference>
<keyword evidence="9 11" id="KW-0472">Membrane</keyword>
<evidence type="ECO:0000256" key="8">
    <source>
        <dbReference type="ARBA" id="ARBA00023002"/>
    </source>
</evidence>
<dbReference type="InterPro" id="IPR005720">
    <property type="entry name" value="Dihydroorotate_DH_cat"/>
</dbReference>
<feature type="binding site" evidence="11">
    <location>
        <position position="216"/>
    </location>
    <ligand>
        <name>FMN</name>
        <dbReference type="ChEBI" id="CHEBI:58210"/>
    </ligand>
</feature>
<evidence type="ECO:0000256" key="11">
    <source>
        <dbReference type="HAMAP-Rule" id="MF_00225"/>
    </source>
</evidence>
<evidence type="ECO:0000256" key="6">
    <source>
        <dbReference type="ARBA" id="ARBA00022643"/>
    </source>
</evidence>
<dbReference type="Proteomes" id="UP001500604">
    <property type="component" value="Unassembled WGS sequence"/>
</dbReference>
<name>A0ABP8VBN5_9GAMM</name>
<dbReference type="NCBIfam" id="NF003644">
    <property type="entry name" value="PRK05286.1-1"/>
    <property type="match status" value="1"/>
</dbReference>
<dbReference type="SUPFAM" id="SSF51395">
    <property type="entry name" value="FMN-linked oxidoreductases"/>
    <property type="match status" value="1"/>
</dbReference>
<feature type="binding site" evidence="11">
    <location>
        <begin position="317"/>
        <end position="318"/>
    </location>
    <ligand>
        <name>FMN</name>
        <dbReference type="ChEBI" id="CHEBI:58210"/>
    </ligand>
</feature>
<keyword evidence="11" id="KW-1003">Cell membrane</keyword>
<dbReference type="RefSeq" id="WP_345198997.1">
    <property type="nucleotide sequence ID" value="NZ_BAABFL010000475.1"/>
</dbReference>
<feature type="binding site" evidence="11">
    <location>
        <begin position="245"/>
        <end position="246"/>
    </location>
    <ligand>
        <name>substrate</name>
    </ligand>
</feature>
<comment type="catalytic activity">
    <reaction evidence="10 11">
        <text>(S)-dihydroorotate + a quinone = orotate + a quinol</text>
        <dbReference type="Rhea" id="RHEA:30187"/>
        <dbReference type="ChEBI" id="CHEBI:24646"/>
        <dbReference type="ChEBI" id="CHEBI:30839"/>
        <dbReference type="ChEBI" id="CHEBI:30864"/>
        <dbReference type="ChEBI" id="CHEBI:132124"/>
        <dbReference type="EC" id="1.3.5.2"/>
    </reaction>
</comment>
<feature type="binding site" evidence="11">
    <location>
        <position position="244"/>
    </location>
    <ligand>
        <name>FMN</name>
        <dbReference type="ChEBI" id="CHEBI:58210"/>
    </ligand>
</feature>
<comment type="pathway">
    <text evidence="3 11">Pyrimidine metabolism; UMP biosynthesis via de novo pathway; orotate from (S)-dihydroorotate (quinone route): step 1/1.</text>
</comment>
<feature type="binding site" evidence="11">
    <location>
        <position position="267"/>
    </location>
    <ligand>
        <name>FMN</name>
        <dbReference type="ChEBI" id="CHEBI:58210"/>
    </ligand>
</feature>
<organism evidence="13 14">
    <name type="scientific">Kistimonas scapharcae</name>
    <dbReference type="NCBI Taxonomy" id="1036133"/>
    <lineage>
        <taxon>Bacteria</taxon>
        <taxon>Pseudomonadati</taxon>
        <taxon>Pseudomonadota</taxon>
        <taxon>Gammaproteobacteria</taxon>
        <taxon>Oceanospirillales</taxon>
        <taxon>Endozoicomonadaceae</taxon>
        <taxon>Kistimonas</taxon>
    </lineage>
</organism>
<dbReference type="EMBL" id="BAABFL010000475">
    <property type="protein sequence ID" value="GAA4652430.1"/>
    <property type="molecule type" value="Genomic_DNA"/>
</dbReference>
<evidence type="ECO:0000256" key="3">
    <source>
        <dbReference type="ARBA" id="ARBA00005161"/>
    </source>
</evidence>
<feature type="binding site" evidence="11">
    <location>
        <position position="171"/>
    </location>
    <ligand>
        <name>FMN</name>
        <dbReference type="ChEBI" id="CHEBI:58210"/>
    </ligand>
</feature>
<feature type="binding site" evidence="11">
    <location>
        <begin position="61"/>
        <end position="65"/>
    </location>
    <ligand>
        <name>FMN</name>
        <dbReference type="ChEBI" id="CHEBI:58210"/>
    </ligand>
</feature>
<dbReference type="PANTHER" id="PTHR48109:SF4">
    <property type="entry name" value="DIHYDROOROTATE DEHYDROGENASE (QUINONE), MITOCHONDRIAL"/>
    <property type="match status" value="1"/>
</dbReference>
<comment type="caution">
    <text evidence="13">The sequence shown here is derived from an EMBL/GenBank/DDBJ whole genome shotgun (WGS) entry which is preliminary data.</text>
</comment>
<comment type="function">
    <text evidence="1 11">Catalyzes the conversion of dihydroorotate to orotate with quinone as electron acceptor.</text>
</comment>
<dbReference type="CDD" id="cd04738">
    <property type="entry name" value="DHOD_2_like"/>
    <property type="match status" value="1"/>
</dbReference>
<comment type="similarity">
    <text evidence="4 11">Belongs to the dihydroorotate dehydrogenase family. Type 2 subfamily.</text>
</comment>
<dbReference type="HAMAP" id="MF_00225">
    <property type="entry name" value="DHO_dh_type2"/>
    <property type="match status" value="1"/>
</dbReference>
<dbReference type="InterPro" id="IPR001295">
    <property type="entry name" value="Dihydroorotate_DH_CS"/>
</dbReference>
<gene>
    <name evidence="11" type="primary">pyrD</name>
    <name evidence="13" type="ORF">GCM10023116_47140</name>
</gene>
<dbReference type="NCBIfam" id="TIGR01036">
    <property type="entry name" value="pyrD_sub2"/>
    <property type="match status" value="1"/>
</dbReference>
<dbReference type="PROSITE" id="PS00912">
    <property type="entry name" value="DHODEHASE_2"/>
    <property type="match status" value="1"/>
</dbReference>
<feature type="binding site" evidence="11">
    <location>
        <position position="176"/>
    </location>
    <ligand>
        <name>substrate</name>
    </ligand>
</feature>
<evidence type="ECO:0000256" key="2">
    <source>
        <dbReference type="ARBA" id="ARBA00004370"/>
    </source>
</evidence>
<reference evidence="14" key="1">
    <citation type="journal article" date="2019" name="Int. J. Syst. Evol. Microbiol.">
        <title>The Global Catalogue of Microorganisms (GCM) 10K type strain sequencing project: providing services to taxonomists for standard genome sequencing and annotation.</title>
        <authorList>
            <consortium name="The Broad Institute Genomics Platform"/>
            <consortium name="The Broad Institute Genome Sequencing Center for Infectious Disease"/>
            <person name="Wu L."/>
            <person name="Ma J."/>
        </authorList>
    </citation>
    <scope>NUCLEOTIDE SEQUENCE [LARGE SCALE GENOMIC DNA]</scope>
    <source>
        <strain evidence="14">JCM 17805</strain>
    </source>
</reference>
<feature type="binding site" evidence="11">
    <location>
        <position position="296"/>
    </location>
    <ligand>
        <name>FMN</name>
        <dbReference type="ChEBI" id="CHEBI:58210"/>
    </ligand>
</feature>
<feature type="binding site" evidence="11">
    <location>
        <position position="171"/>
    </location>
    <ligand>
        <name>substrate</name>
    </ligand>
</feature>
<protein>
    <recommendedName>
        <fullName evidence="11">Dihydroorotate dehydrogenase (quinone)</fullName>
        <ecNumber evidence="11">1.3.5.2</ecNumber>
    </recommendedName>
    <alternativeName>
        <fullName evidence="11">DHOdehase</fullName>
        <shortName evidence="11">DHOD</shortName>
        <shortName evidence="11">DHODase</shortName>
    </alternativeName>
    <alternativeName>
        <fullName evidence="11">Dihydroorotate oxidase</fullName>
    </alternativeName>
</protein>
<dbReference type="PROSITE" id="PS00911">
    <property type="entry name" value="DHODEHASE_1"/>
    <property type="match status" value="1"/>
</dbReference>
<dbReference type="PIRSF" id="PIRSF000164">
    <property type="entry name" value="DHO_oxidase"/>
    <property type="match status" value="1"/>
</dbReference>
<evidence type="ECO:0000259" key="12">
    <source>
        <dbReference type="Pfam" id="PF01180"/>
    </source>
</evidence>
<evidence type="ECO:0000313" key="13">
    <source>
        <dbReference type="EMBL" id="GAA4652430.1"/>
    </source>
</evidence>
<keyword evidence="7 11" id="KW-0665">Pyrimidine biosynthesis</keyword>
<evidence type="ECO:0000256" key="10">
    <source>
        <dbReference type="ARBA" id="ARBA00048639"/>
    </source>
</evidence>
<dbReference type="Gene3D" id="3.20.20.70">
    <property type="entry name" value="Aldolase class I"/>
    <property type="match status" value="1"/>
</dbReference>
<feature type="binding site" evidence="11">
    <location>
        <position position="85"/>
    </location>
    <ligand>
        <name>FMN</name>
        <dbReference type="ChEBI" id="CHEBI:58210"/>
    </ligand>
</feature>
<evidence type="ECO:0000256" key="1">
    <source>
        <dbReference type="ARBA" id="ARBA00003125"/>
    </source>
</evidence>
<evidence type="ECO:0000256" key="4">
    <source>
        <dbReference type="ARBA" id="ARBA00005359"/>
    </source>
</evidence>
<sequence length="339" mass="36601">MYQLARKILFKFSPETAHDLTMDMLSASQRLGLLKCLFKPVPSVPTDVMGLTFDNPVGLAAGLDKDGECIDAFGSLGFGFVEVGTVTPRPQPGNPKPRLFRIVEREAIINRMGFNNKGVDHLVENLKKTRYQGVIGVNIGKNKVTPVEEAESDYLTCLRKVYAYSGYVAVNLSSPNTPGLRQLQFGDTLKSLLGALKEEQGKLAREHGKYVPLAIKLAPDMTDEEIRDIAAQLVAYEIDGVISTNTTLEREAVQGCKNASEDGGLSGAPLTDLSTQKIRVLAEALDNKLPIIGVGGVMDAQSAADKIKAGASLVQIYSGFIYRGPDLIREASEAVAACR</sequence>
<dbReference type="PANTHER" id="PTHR48109">
    <property type="entry name" value="DIHYDROOROTATE DEHYDROGENASE (QUINONE), MITOCHONDRIAL-RELATED"/>
    <property type="match status" value="1"/>
</dbReference>
<evidence type="ECO:0000256" key="7">
    <source>
        <dbReference type="ARBA" id="ARBA00022975"/>
    </source>
</evidence>
<dbReference type="InterPro" id="IPR005719">
    <property type="entry name" value="Dihydroorotate_DH_2"/>
</dbReference>
<evidence type="ECO:0000256" key="9">
    <source>
        <dbReference type="ARBA" id="ARBA00023136"/>
    </source>
</evidence>
<feature type="binding site" evidence="11">
    <location>
        <position position="65"/>
    </location>
    <ligand>
        <name>substrate</name>
    </ligand>
</feature>
<accession>A0ABP8VBN5</accession>
<evidence type="ECO:0000313" key="14">
    <source>
        <dbReference type="Proteomes" id="UP001500604"/>
    </source>
</evidence>
<feature type="active site" description="Nucleophile" evidence="11">
    <location>
        <position position="174"/>
    </location>
</feature>
<dbReference type="NCBIfam" id="NF003646">
    <property type="entry name" value="PRK05286.1-4"/>
    <property type="match status" value="1"/>
</dbReference>
<feature type="domain" description="Dihydroorotate dehydrogenase catalytic" evidence="12">
    <location>
        <begin position="46"/>
        <end position="330"/>
    </location>
</feature>
<keyword evidence="5 11" id="KW-0285">Flavoprotein</keyword>
<feature type="binding site" evidence="11">
    <location>
        <begin position="110"/>
        <end position="114"/>
    </location>
    <ligand>
        <name>substrate</name>
    </ligand>
</feature>
<evidence type="ECO:0000256" key="5">
    <source>
        <dbReference type="ARBA" id="ARBA00022630"/>
    </source>
</evidence>
<feature type="binding site" evidence="11">
    <location>
        <position position="138"/>
    </location>
    <ligand>
        <name>FMN</name>
        <dbReference type="ChEBI" id="CHEBI:58210"/>
    </ligand>
</feature>
<comment type="subunit">
    <text evidence="11">Monomer.</text>
</comment>
<keyword evidence="8 11" id="KW-0560">Oxidoreductase</keyword>
<keyword evidence="6 11" id="KW-0288">FMN</keyword>
<dbReference type="Pfam" id="PF01180">
    <property type="entry name" value="DHO_dh"/>
    <property type="match status" value="1"/>
</dbReference>
<dbReference type="EC" id="1.3.5.2" evidence="11"/>
<dbReference type="NCBIfam" id="NF003645">
    <property type="entry name" value="PRK05286.1-2"/>
    <property type="match status" value="1"/>
</dbReference>